<dbReference type="EMBL" id="JAZBJZ010000090">
    <property type="protein sequence ID" value="MEE3718721.1"/>
    <property type="molecule type" value="Genomic_DNA"/>
</dbReference>
<protein>
    <recommendedName>
        <fullName evidence="3">Phage protein</fullName>
    </recommendedName>
</protein>
<reference evidence="1" key="1">
    <citation type="submission" date="2024-01" db="EMBL/GenBank/DDBJ databases">
        <title>Bank of Algae and Cyanobacteria of the Azores (BACA) strain genomes.</title>
        <authorList>
            <person name="Luz R."/>
            <person name="Cordeiro R."/>
            <person name="Fonseca A."/>
            <person name="Goncalves V."/>
        </authorList>
    </citation>
    <scope>NUCLEOTIDE SEQUENCE</scope>
    <source>
        <strain evidence="1">BACA0141</strain>
    </source>
</reference>
<keyword evidence="2" id="KW-1185">Reference proteome</keyword>
<comment type="caution">
    <text evidence="1">The sequence shown here is derived from an EMBL/GenBank/DDBJ whole genome shotgun (WGS) entry which is preliminary data.</text>
</comment>
<evidence type="ECO:0008006" key="3">
    <source>
        <dbReference type="Google" id="ProtNLM"/>
    </source>
</evidence>
<evidence type="ECO:0000313" key="2">
    <source>
        <dbReference type="Proteomes" id="UP001333818"/>
    </source>
</evidence>
<dbReference type="RefSeq" id="WP_330485157.1">
    <property type="nucleotide sequence ID" value="NZ_JAZBJZ010000090.1"/>
</dbReference>
<organism evidence="1 2">
    <name type="scientific">Tumidithrix elongata BACA0141</name>
    <dbReference type="NCBI Taxonomy" id="2716417"/>
    <lineage>
        <taxon>Bacteria</taxon>
        <taxon>Bacillati</taxon>
        <taxon>Cyanobacteriota</taxon>
        <taxon>Cyanophyceae</taxon>
        <taxon>Pseudanabaenales</taxon>
        <taxon>Pseudanabaenaceae</taxon>
        <taxon>Tumidithrix</taxon>
        <taxon>Tumidithrix elongata</taxon>
    </lineage>
</organism>
<sequence length="53" mass="6080">MTAIIYVVHVTDHDGKTHHFASEDKKAALKQFNFSKWLHSTGIVKFKKVRVAI</sequence>
<name>A0AAW9Q0Q7_9CYAN</name>
<evidence type="ECO:0000313" key="1">
    <source>
        <dbReference type="EMBL" id="MEE3718721.1"/>
    </source>
</evidence>
<dbReference type="Proteomes" id="UP001333818">
    <property type="component" value="Unassembled WGS sequence"/>
</dbReference>
<proteinExistence type="predicted"/>
<accession>A0AAW9Q0Q7</accession>
<dbReference type="AlphaFoldDB" id="A0AAW9Q0Q7"/>
<gene>
    <name evidence="1" type="ORF">V2H45_18420</name>
</gene>